<keyword evidence="4" id="KW-0902">Two-component regulatory system</keyword>
<keyword evidence="7" id="KW-0804">Transcription</keyword>
<dbReference type="Gene3D" id="3.40.50.2300">
    <property type="match status" value="1"/>
</dbReference>
<feature type="domain" description="Response regulatory" evidence="10">
    <location>
        <begin position="2"/>
        <end position="119"/>
    </location>
</feature>
<sequence length="514" mass="59286">MKIMIVDDEVIIRTGLEKVIKWGDLGLTLLPLASSAEEVLDRIEVEKPDILMTDIRMSGKTGLELSEEVKELFPNLEIIILTGYDDFMYTQQAIRQQVSDYLLKTSRPEDIIRTVLKAKQRVEERQVTQSQDYMRSREHRHNLLKRYIIDGEELQQEVETLFIHGSPITEQHNQSWQIIVISAEGWGQSAMEQDLLLFGVDNMVADLLPCISFVYKDNVVVAISLGKLDGDKQIRRAIFEKISRLLKCQLTVVGGQLIEDPSHWHESYLTAITAKAYQSLLEQDQWEYEDIKNRKGGTMVCSYDEEMELSLQLLEDDPIALKLWVQRYINHLLVDPEVTPQSFESAIQSVVIAAHRWINRVLSAIGRKVLLEVNLPSLQYTLDRNPNDTLFQHLHIIMKLYHHYYAEGKTAHIQKAIVYIEEQIGKDLRLQQVAEFVHLHPNHLSEIFKKETGMKFVDYVTGKKIGRATEILATSPAKVSEVANRVGYEDVKYFGQIFKKYTGLTPSEYRDQSR</sequence>
<dbReference type="SMART" id="SM00448">
    <property type="entry name" value="REC"/>
    <property type="match status" value="1"/>
</dbReference>
<dbReference type="Pfam" id="PF12833">
    <property type="entry name" value="HTH_18"/>
    <property type="match status" value="1"/>
</dbReference>
<dbReference type="PRINTS" id="PR00032">
    <property type="entry name" value="HTHARAC"/>
</dbReference>
<accession>A0A9J6ZLK5</accession>
<evidence type="ECO:0000256" key="5">
    <source>
        <dbReference type="ARBA" id="ARBA00023015"/>
    </source>
</evidence>
<reference evidence="11" key="1">
    <citation type="submission" date="2022-05" db="EMBL/GenBank/DDBJ databases">
        <title>Novel bacterial taxa in a minimal lignocellulolytic consortium and its capacity to transform plastics disclosed by genome-resolved metagenomics.</title>
        <authorList>
            <person name="Rodriguez C.A.D."/>
            <person name="Diaz-Garcia L."/>
            <person name="Herrera K."/>
            <person name="Tarazona N.A."/>
            <person name="Sproer C."/>
            <person name="Overmann J."/>
            <person name="Jimenez D.J."/>
        </authorList>
    </citation>
    <scope>NUCLEOTIDE SEQUENCE</scope>
    <source>
        <strain evidence="11">MAG5</strain>
    </source>
</reference>
<organism evidence="11 12">
    <name type="scientific">Candidatus Pristimantibacillus lignocellulolyticus</name>
    <dbReference type="NCBI Taxonomy" id="2994561"/>
    <lineage>
        <taxon>Bacteria</taxon>
        <taxon>Bacillati</taxon>
        <taxon>Bacillota</taxon>
        <taxon>Bacilli</taxon>
        <taxon>Bacillales</taxon>
        <taxon>Paenibacillaceae</taxon>
        <taxon>Candidatus Pristimantibacillus</taxon>
    </lineage>
</organism>
<dbReference type="EMBL" id="CP097899">
    <property type="protein sequence ID" value="URN96569.1"/>
    <property type="molecule type" value="Genomic_DNA"/>
</dbReference>
<comment type="subcellular location">
    <subcellularLocation>
        <location evidence="1">Cytoplasm</location>
    </subcellularLocation>
</comment>
<dbReference type="PROSITE" id="PS00041">
    <property type="entry name" value="HTH_ARAC_FAMILY_1"/>
    <property type="match status" value="1"/>
</dbReference>
<dbReference type="SUPFAM" id="SSF46689">
    <property type="entry name" value="Homeodomain-like"/>
    <property type="match status" value="2"/>
</dbReference>
<evidence type="ECO:0000256" key="7">
    <source>
        <dbReference type="ARBA" id="ARBA00023163"/>
    </source>
</evidence>
<protein>
    <submittedName>
        <fullName evidence="11">Response regulator</fullName>
    </submittedName>
</protein>
<keyword evidence="2" id="KW-0963">Cytoplasm</keyword>
<gene>
    <name evidence="11" type="ORF">NAG76_10240</name>
</gene>
<dbReference type="GO" id="GO:0043565">
    <property type="term" value="F:sequence-specific DNA binding"/>
    <property type="evidence" value="ECO:0007669"/>
    <property type="project" value="InterPro"/>
</dbReference>
<dbReference type="PANTHER" id="PTHR42713">
    <property type="entry name" value="HISTIDINE KINASE-RELATED"/>
    <property type="match status" value="1"/>
</dbReference>
<keyword evidence="3 8" id="KW-0597">Phosphoprotein</keyword>
<dbReference type="GO" id="GO:0000160">
    <property type="term" value="P:phosphorelay signal transduction system"/>
    <property type="evidence" value="ECO:0007669"/>
    <property type="project" value="UniProtKB-KW"/>
</dbReference>
<dbReference type="Gene3D" id="1.10.10.60">
    <property type="entry name" value="Homeodomain-like"/>
    <property type="match status" value="2"/>
</dbReference>
<dbReference type="PANTHER" id="PTHR42713:SF3">
    <property type="entry name" value="TRANSCRIPTIONAL REGULATORY PROTEIN HPTR"/>
    <property type="match status" value="1"/>
</dbReference>
<dbReference type="InterPro" id="IPR011006">
    <property type="entry name" value="CheY-like_superfamily"/>
</dbReference>
<dbReference type="InterPro" id="IPR020449">
    <property type="entry name" value="Tscrpt_reg_AraC-type_HTH"/>
</dbReference>
<dbReference type="GO" id="GO:0003700">
    <property type="term" value="F:DNA-binding transcription factor activity"/>
    <property type="evidence" value="ECO:0007669"/>
    <property type="project" value="InterPro"/>
</dbReference>
<dbReference type="InterPro" id="IPR018062">
    <property type="entry name" value="HTH_AraC-typ_CS"/>
</dbReference>
<keyword evidence="6" id="KW-0238">DNA-binding</keyword>
<dbReference type="AlphaFoldDB" id="A0A9J6ZLK5"/>
<dbReference type="PROSITE" id="PS50110">
    <property type="entry name" value="RESPONSE_REGULATORY"/>
    <property type="match status" value="1"/>
</dbReference>
<feature type="modified residue" description="4-aspartylphosphate" evidence="8">
    <location>
        <position position="54"/>
    </location>
</feature>
<dbReference type="GO" id="GO:0005737">
    <property type="term" value="C:cytoplasm"/>
    <property type="evidence" value="ECO:0007669"/>
    <property type="project" value="UniProtKB-SubCell"/>
</dbReference>
<evidence type="ECO:0000256" key="8">
    <source>
        <dbReference type="PROSITE-ProRule" id="PRU00169"/>
    </source>
</evidence>
<evidence type="ECO:0000313" key="11">
    <source>
        <dbReference type="EMBL" id="URN96569.1"/>
    </source>
</evidence>
<dbReference type="KEGG" id="plig:NAG76_10240"/>
<keyword evidence="5" id="KW-0805">Transcription regulation</keyword>
<evidence type="ECO:0000256" key="2">
    <source>
        <dbReference type="ARBA" id="ARBA00022490"/>
    </source>
</evidence>
<evidence type="ECO:0000256" key="3">
    <source>
        <dbReference type="ARBA" id="ARBA00022553"/>
    </source>
</evidence>
<evidence type="ECO:0000256" key="6">
    <source>
        <dbReference type="ARBA" id="ARBA00023125"/>
    </source>
</evidence>
<dbReference type="InterPro" id="IPR009057">
    <property type="entry name" value="Homeodomain-like_sf"/>
</dbReference>
<dbReference type="Proteomes" id="UP001056756">
    <property type="component" value="Chromosome"/>
</dbReference>
<evidence type="ECO:0000259" key="10">
    <source>
        <dbReference type="PROSITE" id="PS50110"/>
    </source>
</evidence>
<dbReference type="SMART" id="SM00342">
    <property type="entry name" value="HTH_ARAC"/>
    <property type="match status" value="1"/>
</dbReference>
<dbReference type="InterPro" id="IPR001789">
    <property type="entry name" value="Sig_transdc_resp-reg_receiver"/>
</dbReference>
<dbReference type="InterPro" id="IPR051552">
    <property type="entry name" value="HptR"/>
</dbReference>
<dbReference type="SUPFAM" id="SSF52172">
    <property type="entry name" value="CheY-like"/>
    <property type="match status" value="1"/>
</dbReference>
<evidence type="ECO:0000256" key="1">
    <source>
        <dbReference type="ARBA" id="ARBA00004496"/>
    </source>
</evidence>
<proteinExistence type="predicted"/>
<dbReference type="PROSITE" id="PS01124">
    <property type="entry name" value="HTH_ARAC_FAMILY_2"/>
    <property type="match status" value="1"/>
</dbReference>
<name>A0A9J6ZLK5_9BACL</name>
<feature type="domain" description="HTH araC/xylS-type" evidence="9">
    <location>
        <begin position="414"/>
        <end position="512"/>
    </location>
</feature>
<evidence type="ECO:0000259" key="9">
    <source>
        <dbReference type="PROSITE" id="PS01124"/>
    </source>
</evidence>
<evidence type="ECO:0000256" key="4">
    <source>
        <dbReference type="ARBA" id="ARBA00023012"/>
    </source>
</evidence>
<dbReference type="InterPro" id="IPR018060">
    <property type="entry name" value="HTH_AraC"/>
</dbReference>
<dbReference type="Pfam" id="PF00072">
    <property type="entry name" value="Response_reg"/>
    <property type="match status" value="1"/>
</dbReference>
<evidence type="ECO:0000313" key="12">
    <source>
        <dbReference type="Proteomes" id="UP001056756"/>
    </source>
</evidence>
<dbReference type="CDD" id="cd17536">
    <property type="entry name" value="REC_YesN-like"/>
    <property type="match status" value="1"/>
</dbReference>